<keyword evidence="2" id="KW-0012">Acyltransferase</keyword>
<dbReference type="EMBL" id="BONF01000016">
    <property type="protein sequence ID" value="GIF81801.1"/>
    <property type="molecule type" value="Genomic_DNA"/>
</dbReference>
<dbReference type="InterPro" id="IPR016181">
    <property type="entry name" value="Acyl_CoA_acyltransferase"/>
</dbReference>
<protein>
    <submittedName>
        <fullName evidence="4">N-acetyltransferase</fullName>
    </submittedName>
</protein>
<evidence type="ECO:0000313" key="4">
    <source>
        <dbReference type="EMBL" id="GIF81801.1"/>
    </source>
</evidence>
<dbReference type="RefSeq" id="WP_203746406.1">
    <property type="nucleotide sequence ID" value="NZ_BONF01000016.1"/>
</dbReference>
<reference evidence="4 5" key="1">
    <citation type="submission" date="2021-01" db="EMBL/GenBank/DDBJ databases">
        <title>Whole genome shotgun sequence of Catellatospora bangladeshensis NBRC 107357.</title>
        <authorList>
            <person name="Komaki H."/>
            <person name="Tamura T."/>
        </authorList>
    </citation>
    <scope>NUCLEOTIDE SEQUENCE [LARGE SCALE GENOMIC DNA]</scope>
    <source>
        <strain evidence="4 5">NBRC 107357</strain>
    </source>
</reference>
<proteinExistence type="predicted"/>
<dbReference type="SUPFAM" id="SSF55729">
    <property type="entry name" value="Acyl-CoA N-acyltransferases (Nat)"/>
    <property type="match status" value="2"/>
</dbReference>
<dbReference type="AlphaFoldDB" id="A0A8J3JCI3"/>
<sequence>MFEVREATEPETQAWRDGWAARLRERYAARYRDPGAVAQEVERNLTALAGAGGAVYTVEIGGALAGHLALGGTVARRPGDRRLHDLWLAPQQRGRGLARPLAAWARRRATEAGGRSMSVALAPGEVAGEALFGAYPLRAQQMVKDVTVGVTPPAGIVGRPMTEAEFAAWRDGQIAEHAAELADSGSVSAADAHERAVASIAELLPGGVPADSDSFRCVVHDGQVVGTIWLRHGFLPGTGYVFGVDVRPAYRGRGFGRAAMLVGERLTADAGEAQLALNVYGHNTVAQRLYDSLGYQVVERYHAAEL</sequence>
<dbReference type="PROSITE" id="PS51186">
    <property type="entry name" value="GNAT"/>
    <property type="match status" value="2"/>
</dbReference>
<dbReference type="PANTHER" id="PTHR43877:SF1">
    <property type="entry name" value="ACETYLTRANSFERASE"/>
    <property type="match status" value="1"/>
</dbReference>
<organism evidence="4 5">
    <name type="scientific">Catellatospora bangladeshensis</name>
    <dbReference type="NCBI Taxonomy" id="310355"/>
    <lineage>
        <taxon>Bacteria</taxon>
        <taxon>Bacillati</taxon>
        <taxon>Actinomycetota</taxon>
        <taxon>Actinomycetes</taxon>
        <taxon>Micromonosporales</taxon>
        <taxon>Micromonosporaceae</taxon>
        <taxon>Catellatospora</taxon>
    </lineage>
</organism>
<dbReference type="Gene3D" id="3.40.630.30">
    <property type="match status" value="2"/>
</dbReference>
<name>A0A8J3JCI3_9ACTN</name>
<evidence type="ECO:0000256" key="1">
    <source>
        <dbReference type="ARBA" id="ARBA00022679"/>
    </source>
</evidence>
<comment type="caution">
    <text evidence="4">The sequence shown here is derived from an EMBL/GenBank/DDBJ whole genome shotgun (WGS) entry which is preliminary data.</text>
</comment>
<keyword evidence="1" id="KW-0808">Transferase</keyword>
<dbReference type="Pfam" id="PF00583">
    <property type="entry name" value="Acetyltransf_1"/>
    <property type="match status" value="2"/>
</dbReference>
<evidence type="ECO:0000313" key="5">
    <source>
        <dbReference type="Proteomes" id="UP000601223"/>
    </source>
</evidence>
<accession>A0A8J3JCI3</accession>
<dbReference type="Proteomes" id="UP000601223">
    <property type="component" value="Unassembled WGS sequence"/>
</dbReference>
<evidence type="ECO:0000256" key="2">
    <source>
        <dbReference type="ARBA" id="ARBA00023315"/>
    </source>
</evidence>
<feature type="domain" description="N-acetyltransferase" evidence="3">
    <location>
        <begin position="156"/>
        <end position="306"/>
    </location>
</feature>
<dbReference type="PANTHER" id="PTHR43877">
    <property type="entry name" value="AMINOALKYLPHOSPHONATE N-ACETYLTRANSFERASE-RELATED-RELATED"/>
    <property type="match status" value="1"/>
</dbReference>
<gene>
    <name evidence="4" type="ORF">Cba03nite_31500</name>
</gene>
<dbReference type="GO" id="GO:0016747">
    <property type="term" value="F:acyltransferase activity, transferring groups other than amino-acyl groups"/>
    <property type="evidence" value="ECO:0007669"/>
    <property type="project" value="InterPro"/>
</dbReference>
<dbReference type="CDD" id="cd04301">
    <property type="entry name" value="NAT_SF"/>
    <property type="match status" value="1"/>
</dbReference>
<keyword evidence="5" id="KW-1185">Reference proteome</keyword>
<dbReference type="InterPro" id="IPR050832">
    <property type="entry name" value="Bact_Acetyltransf"/>
</dbReference>
<dbReference type="InterPro" id="IPR000182">
    <property type="entry name" value="GNAT_dom"/>
</dbReference>
<evidence type="ECO:0000259" key="3">
    <source>
        <dbReference type="PROSITE" id="PS51186"/>
    </source>
</evidence>
<feature type="domain" description="N-acetyltransferase" evidence="3">
    <location>
        <begin position="2"/>
        <end position="147"/>
    </location>
</feature>